<evidence type="ECO:0000256" key="10">
    <source>
        <dbReference type="SAM" id="MobiDB-lite"/>
    </source>
</evidence>
<keyword evidence="3 6" id="KW-0378">Hydrolase</keyword>
<dbReference type="PANTHER" id="PTHR10625:SF35">
    <property type="entry name" value="HISTONE DEACETYLASE"/>
    <property type="match status" value="1"/>
</dbReference>
<comment type="subcellular location">
    <subcellularLocation>
        <location evidence="6">Nucleus</location>
    </subcellularLocation>
</comment>
<feature type="binding site" evidence="9">
    <location>
        <position position="199"/>
    </location>
    <ligand>
        <name>a divalent metal cation</name>
        <dbReference type="ChEBI" id="CHEBI:60240"/>
    </ligand>
</feature>
<feature type="region of interest" description="Disordered" evidence="10">
    <location>
        <begin position="459"/>
        <end position="490"/>
    </location>
</feature>
<dbReference type="PIRSF" id="PIRSF037913">
    <property type="entry name" value="His_deacetylse_1"/>
    <property type="match status" value="1"/>
</dbReference>
<evidence type="ECO:0000256" key="4">
    <source>
        <dbReference type="ARBA" id="ARBA00022853"/>
    </source>
</evidence>
<dbReference type="SUPFAM" id="SSF52768">
    <property type="entry name" value="Arginase/deacetylase"/>
    <property type="match status" value="1"/>
</dbReference>
<reference evidence="12" key="1">
    <citation type="submission" date="2019-03" db="EMBL/GenBank/DDBJ databases">
        <title>WGS assembly of Setaria viridis.</title>
        <authorList>
            <person name="Huang P."/>
            <person name="Jenkins J."/>
            <person name="Grimwood J."/>
            <person name="Barry K."/>
            <person name="Healey A."/>
            <person name="Mamidi S."/>
            <person name="Sreedasyam A."/>
            <person name="Shu S."/>
            <person name="Feldman M."/>
            <person name="Wu J."/>
            <person name="Yu Y."/>
            <person name="Chen C."/>
            <person name="Johnson J."/>
            <person name="Rokhsar D."/>
            <person name="Baxter I."/>
            <person name="Schmutz J."/>
            <person name="Brutnell T."/>
            <person name="Kellogg E."/>
        </authorList>
    </citation>
    <scope>NUCLEOTIDE SEQUENCE [LARGE SCALE GENOMIC DNA]</scope>
</reference>
<evidence type="ECO:0000256" key="5">
    <source>
        <dbReference type="ARBA" id="ARBA00048287"/>
    </source>
</evidence>
<comment type="catalytic activity">
    <reaction evidence="5 6">
        <text>N(6)-acetyl-L-lysyl-[histone] + H2O = L-lysyl-[histone] + acetate</text>
        <dbReference type="Rhea" id="RHEA:58196"/>
        <dbReference type="Rhea" id="RHEA-COMP:9845"/>
        <dbReference type="Rhea" id="RHEA-COMP:11338"/>
        <dbReference type="ChEBI" id="CHEBI:15377"/>
        <dbReference type="ChEBI" id="CHEBI:29969"/>
        <dbReference type="ChEBI" id="CHEBI:30089"/>
        <dbReference type="ChEBI" id="CHEBI:61930"/>
        <dbReference type="EC" id="3.5.1.98"/>
    </reaction>
</comment>
<evidence type="ECO:0000256" key="6">
    <source>
        <dbReference type="PIRNR" id="PIRNR037913"/>
    </source>
</evidence>
<dbReference type="Gene3D" id="3.40.800.20">
    <property type="entry name" value="Histone deacetylase domain"/>
    <property type="match status" value="1"/>
</dbReference>
<dbReference type="AlphaFoldDB" id="A0A4V6D6V2"/>
<dbReference type="GO" id="GO:0005634">
    <property type="term" value="C:nucleus"/>
    <property type="evidence" value="ECO:0007669"/>
    <property type="project" value="UniProtKB-SubCell"/>
</dbReference>
<name>A0A4V6D6V2_SETVI</name>
<dbReference type="PRINTS" id="PR01271">
    <property type="entry name" value="HISDACETLASE"/>
</dbReference>
<dbReference type="Pfam" id="PF00850">
    <property type="entry name" value="Hist_deacetyl"/>
    <property type="match status" value="1"/>
</dbReference>
<evidence type="ECO:0000256" key="8">
    <source>
        <dbReference type="PIRSR" id="PIRSR037913-2"/>
    </source>
</evidence>
<feature type="binding site" evidence="8">
    <location>
        <position position="170"/>
    </location>
    <ligand>
        <name>substrate</name>
    </ligand>
</feature>
<dbReference type="OMA" id="GGEMTHA"/>
<feature type="binding site" evidence="9">
    <location>
        <position position="287"/>
    </location>
    <ligand>
        <name>a divalent metal cation</name>
        <dbReference type="ChEBI" id="CHEBI:60240"/>
    </ligand>
</feature>
<dbReference type="Gramene" id="TKW15836">
    <property type="protein sequence ID" value="TKW15836"/>
    <property type="gene ID" value="SEVIR_5G213300v2"/>
</dbReference>
<evidence type="ECO:0000259" key="11">
    <source>
        <dbReference type="Pfam" id="PF00850"/>
    </source>
</evidence>
<dbReference type="InterPro" id="IPR023696">
    <property type="entry name" value="Ureohydrolase_dom_sf"/>
</dbReference>
<keyword evidence="9" id="KW-0479">Metal-binding</keyword>
<evidence type="ECO:0000256" key="1">
    <source>
        <dbReference type="ARBA" id="ARBA00001947"/>
    </source>
</evidence>
<dbReference type="GO" id="GO:0046872">
    <property type="term" value="F:metal ion binding"/>
    <property type="evidence" value="ECO:0007669"/>
    <property type="project" value="UniProtKB-KW"/>
</dbReference>
<gene>
    <name evidence="12" type="ORF">SEVIR_5G213300v2</name>
</gene>
<evidence type="ECO:0000256" key="3">
    <source>
        <dbReference type="ARBA" id="ARBA00022801"/>
    </source>
</evidence>
<evidence type="ECO:0000256" key="2">
    <source>
        <dbReference type="ARBA" id="ARBA00012111"/>
    </source>
</evidence>
<feature type="active site" description="Proton acceptor" evidence="7">
    <location>
        <position position="162"/>
    </location>
</feature>
<evidence type="ECO:0000313" key="12">
    <source>
        <dbReference type="EMBL" id="TKW15836.1"/>
    </source>
</evidence>
<dbReference type="GO" id="GO:0040029">
    <property type="term" value="P:epigenetic regulation of gene expression"/>
    <property type="evidence" value="ECO:0007669"/>
    <property type="project" value="TreeGrafter"/>
</dbReference>
<feature type="domain" description="Histone deacetylase" evidence="11">
    <location>
        <begin position="38"/>
        <end position="340"/>
    </location>
</feature>
<keyword evidence="4 6" id="KW-0156">Chromatin regulator</keyword>
<organism evidence="12 13">
    <name type="scientific">Setaria viridis</name>
    <name type="common">Green bristlegrass</name>
    <name type="synonym">Setaria italica subsp. viridis</name>
    <dbReference type="NCBI Taxonomy" id="4556"/>
    <lineage>
        <taxon>Eukaryota</taxon>
        <taxon>Viridiplantae</taxon>
        <taxon>Streptophyta</taxon>
        <taxon>Embryophyta</taxon>
        <taxon>Tracheophyta</taxon>
        <taxon>Spermatophyta</taxon>
        <taxon>Magnoliopsida</taxon>
        <taxon>Liliopsida</taxon>
        <taxon>Poales</taxon>
        <taxon>Poaceae</taxon>
        <taxon>PACMAD clade</taxon>
        <taxon>Panicoideae</taxon>
        <taxon>Panicodae</taxon>
        <taxon>Paniceae</taxon>
        <taxon>Cenchrinae</taxon>
        <taxon>Setaria</taxon>
    </lineage>
</organism>
<feature type="binding site" evidence="9">
    <location>
        <position position="197"/>
    </location>
    <ligand>
        <name>a divalent metal cation</name>
        <dbReference type="ChEBI" id="CHEBI:60240"/>
    </ligand>
</feature>
<comment type="similarity">
    <text evidence="6">Belongs to the histone deacetylase family. HD Type 1 subfamily.</text>
</comment>
<keyword evidence="13" id="KW-1185">Reference proteome</keyword>
<keyword evidence="6" id="KW-0805">Transcription regulation</keyword>
<dbReference type="CDD" id="cd09991">
    <property type="entry name" value="HDAC_classI"/>
    <property type="match status" value="1"/>
</dbReference>
<dbReference type="PANTHER" id="PTHR10625">
    <property type="entry name" value="HISTONE DEACETYLASE HDAC1-RELATED"/>
    <property type="match status" value="1"/>
</dbReference>
<dbReference type="EC" id="3.5.1.98" evidence="2 6"/>
<dbReference type="InterPro" id="IPR000286">
    <property type="entry name" value="HDACs"/>
</dbReference>
<evidence type="ECO:0000313" key="13">
    <source>
        <dbReference type="Proteomes" id="UP000298652"/>
    </source>
</evidence>
<comment type="cofactor">
    <cofactor evidence="1">
        <name>Zn(2+)</name>
        <dbReference type="ChEBI" id="CHEBI:29105"/>
    </cofactor>
</comment>
<dbReference type="InterPro" id="IPR003084">
    <property type="entry name" value="HDAC_I/II"/>
</dbReference>
<proteinExistence type="inferred from homology"/>
<evidence type="ECO:0000256" key="7">
    <source>
        <dbReference type="PIRSR" id="PIRSR037913-1"/>
    </source>
</evidence>
<dbReference type="InterPro" id="IPR023801">
    <property type="entry name" value="His_deacetylse_dom"/>
</dbReference>
<sequence length="490" mass="54238">MDTGGNSLPSQSCPDGPKRRVCYYYDRGIAGVDYGEDHVMVPRRVDMAHALIRSYGLLGDMARLRTRPATADEISSFHDEGYVGLLRDVTPEGFAAGGEMTHAAKGFNVGAFAKDDRSVDNPPIAGLWDYCRRYAGGSLAAARALVSGEAEIAINWSGGLHHACRERASGFCYVNDIVVAIHELLGRFRRVLYVDIDVHHGDGVETAFIDSARVMTVSFHQRTKNFFPDGKGLVEHVGVGDGQYRAVNVPLNEGMDDQGYHGLFRPIMAKVMEVFQPEAIVMQCGGDSLSGDRLGNQNLSIAGHAQCVRFMRSYNLPLLLLGGGGYTVNHVAACWCYETAVAIGKEIDDAIPVHCYDSYYRSQGYKLHYPVAKGIKNDNTDFHVTRTMSIVMRNLTHLEAAPSVGFVDPAGGMSIDAEALFCRAPPREDDDPMERLHRLCGEIDERSFLMELGKRHLDLAKDKDGDQLQPHRDRSEPVKRQRSEKLYCKY</sequence>
<dbReference type="PRINTS" id="PR01270">
    <property type="entry name" value="HDASUPER"/>
</dbReference>
<evidence type="ECO:0000256" key="9">
    <source>
        <dbReference type="PIRSR" id="PIRSR037913-3"/>
    </source>
</evidence>
<feature type="binding site" evidence="8">
    <location>
        <position position="326"/>
    </location>
    <ligand>
        <name>substrate</name>
    </ligand>
</feature>
<dbReference type="EMBL" id="CM016556">
    <property type="protein sequence ID" value="TKW15836.1"/>
    <property type="molecule type" value="Genomic_DNA"/>
</dbReference>
<dbReference type="InterPro" id="IPR037138">
    <property type="entry name" value="His_deacetylse_dom_sf"/>
</dbReference>
<keyword evidence="6" id="KW-0539">Nucleus</keyword>
<dbReference type="GO" id="GO:0141221">
    <property type="term" value="F:histone deacetylase activity, hydrolytic mechanism"/>
    <property type="evidence" value="ECO:0007669"/>
    <property type="project" value="UniProtKB-EC"/>
</dbReference>
<feature type="binding site" evidence="8">
    <location>
        <position position="120"/>
    </location>
    <ligand>
        <name>substrate</name>
    </ligand>
</feature>
<dbReference type="Proteomes" id="UP000298652">
    <property type="component" value="Chromosome 5"/>
</dbReference>
<keyword evidence="6" id="KW-0804">Transcription</keyword>
<protein>
    <recommendedName>
        <fullName evidence="2 6">Histone deacetylase</fullName>
        <ecNumber evidence="2 6">3.5.1.98</ecNumber>
    </recommendedName>
</protein>
<accession>A0A4V6D6V2</accession>